<dbReference type="GO" id="GO:0016846">
    <property type="term" value="F:carbon-sulfur lyase activity"/>
    <property type="evidence" value="ECO:0007669"/>
    <property type="project" value="TreeGrafter"/>
</dbReference>
<organism evidence="6 7">
    <name type="scientific">Eiseniibacteriota bacterium</name>
    <dbReference type="NCBI Taxonomy" id="2212470"/>
    <lineage>
        <taxon>Bacteria</taxon>
        <taxon>Candidatus Eiseniibacteriota</taxon>
    </lineage>
</organism>
<protein>
    <submittedName>
        <fullName evidence="6">Aminotransferase class I/II-fold pyridoxal phosphate-dependent enzyme</fullName>
    </submittedName>
</protein>
<dbReference type="GO" id="GO:0008483">
    <property type="term" value="F:transaminase activity"/>
    <property type="evidence" value="ECO:0007669"/>
    <property type="project" value="UniProtKB-KW"/>
</dbReference>
<dbReference type="AlphaFoldDB" id="A0A933SAX9"/>
<feature type="modified residue" description="N6-(pyridoxal phosphate)lysine" evidence="3">
    <location>
        <position position="211"/>
    </location>
</feature>
<dbReference type="InterPro" id="IPR015424">
    <property type="entry name" value="PyrdxlP-dep_Trfase"/>
</dbReference>
<evidence type="ECO:0000256" key="4">
    <source>
        <dbReference type="RuleBase" id="RU362118"/>
    </source>
</evidence>
<feature type="region of interest" description="Disordered" evidence="5">
    <location>
        <begin position="1"/>
        <end position="23"/>
    </location>
</feature>
<dbReference type="GO" id="GO:0005737">
    <property type="term" value="C:cytoplasm"/>
    <property type="evidence" value="ECO:0007669"/>
    <property type="project" value="TreeGrafter"/>
</dbReference>
<name>A0A933SAX9_UNCEI</name>
<reference evidence="6" key="1">
    <citation type="submission" date="2020-07" db="EMBL/GenBank/DDBJ databases">
        <title>Huge and variable diversity of episymbiotic CPR bacteria and DPANN archaea in groundwater ecosystems.</title>
        <authorList>
            <person name="He C.Y."/>
            <person name="Keren R."/>
            <person name="Whittaker M."/>
            <person name="Farag I.F."/>
            <person name="Doudna J."/>
            <person name="Cate J.H.D."/>
            <person name="Banfield J.F."/>
        </authorList>
    </citation>
    <scope>NUCLEOTIDE SEQUENCE</scope>
    <source>
        <strain evidence="6">NC_groundwater_1813_Pr3_B-0.1um_71_17</strain>
    </source>
</reference>
<evidence type="ECO:0000313" key="7">
    <source>
        <dbReference type="Proteomes" id="UP000696931"/>
    </source>
</evidence>
<comment type="similarity">
    <text evidence="4">Belongs to the trans-sulfuration enzymes family.</text>
</comment>
<dbReference type="EMBL" id="JACRIW010000020">
    <property type="protein sequence ID" value="MBI5168345.1"/>
    <property type="molecule type" value="Genomic_DNA"/>
</dbReference>
<dbReference type="InterPro" id="IPR000277">
    <property type="entry name" value="Cys/Met-Metab_PyrdxlP-dep_enz"/>
</dbReference>
<evidence type="ECO:0000256" key="5">
    <source>
        <dbReference type="SAM" id="MobiDB-lite"/>
    </source>
</evidence>
<evidence type="ECO:0000256" key="2">
    <source>
        <dbReference type="ARBA" id="ARBA00022898"/>
    </source>
</evidence>
<keyword evidence="2 3" id="KW-0663">Pyridoxal phosphate</keyword>
<dbReference type="PIRSF" id="PIRSF001434">
    <property type="entry name" value="CGS"/>
    <property type="match status" value="1"/>
</dbReference>
<dbReference type="Gene3D" id="3.90.1150.10">
    <property type="entry name" value="Aspartate Aminotransferase, domain 1"/>
    <property type="match status" value="1"/>
</dbReference>
<dbReference type="FunFam" id="3.40.640.10:FF:000046">
    <property type="entry name" value="Cystathionine gamma-lyase"/>
    <property type="match status" value="1"/>
</dbReference>
<dbReference type="PANTHER" id="PTHR11808">
    <property type="entry name" value="TRANS-SULFURATION ENZYME FAMILY MEMBER"/>
    <property type="match status" value="1"/>
</dbReference>
<dbReference type="InterPro" id="IPR015422">
    <property type="entry name" value="PyrdxlP-dep_Trfase_small"/>
</dbReference>
<dbReference type="SUPFAM" id="SSF53383">
    <property type="entry name" value="PLP-dependent transferases"/>
    <property type="match status" value="1"/>
</dbReference>
<dbReference type="CDD" id="cd00614">
    <property type="entry name" value="CGS_like"/>
    <property type="match status" value="1"/>
</dbReference>
<keyword evidence="6" id="KW-0032">Aminotransferase</keyword>
<proteinExistence type="inferred from homology"/>
<accession>A0A933SAX9</accession>
<dbReference type="GO" id="GO:0019346">
    <property type="term" value="P:transsulfuration"/>
    <property type="evidence" value="ECO:0007669"/>
    <property type="project" value="InterPro"/>
</dbReference>
<comment type="cofactor">
    <cofactor evidence="1 4">
        <name>pyridoxal 5'-phosphate</name>
        <dbReference type="ChEBI" id="CHEBI:597326"/>
    </cofactor>
</comment>
<dbReference type="GO" id="GO:0030170">
    <property type="term" value="F:pyridoxal phosphate binding"/>
    <property type="evidence" value="ECO:0007669"/>
    <property type="project" value="InterPro"/>
</dbReference>
<keyword evidence="6" id="KW-0808">Transferase</keyword>
<gene>
    <name evidence="6" type="ORF">HZA61_02535</name>
</gene>
<comment type="caution">
    <text evidence="6">The sequence shown here is derived from an EMBL/GenBank/DDBJ whole genome shotgun (WGS) entry which is preliminary data.</text>
</comment>
<sequence length="394" mass="42247">MSHDSRRPAHAVETNAVHGPHVEHRGAVSTPLVHSATFTFEKLEDMVEQQRLDTAGSFYQRKGHPTIFAVEERLALLEGCEAALLFPSGMAAISTVFLTLLRTGEHLVCVDPCYGGTQALLAWGREHFGWDYTLVDARKPDTWESAFRPNTRVLHLESPINPTLAVLDVAAGAALGKRHGCVVTIDNTIASPLGQRPLEMGCDISLYSATKSIGGHSDLLAGAAMGSWQHLRAAAFTRMVFGPIADPAMAWMIERSLKTMPLRVRAGNANALELATRLTKHPKVAQVFYPGLPSHPTHALAVKQMREGFGPLLSFEVEGGADAALAVVDRLKVIKHGASLGGVESLASLAAFTSHQILGPEGRARAGIPEGLVRVSAGVEHVDDLWADLLQALG</sequence>
<dbReference type="Pfam" id="PF01053">
    <property type="entry name" value="Cys_Met_Meta_PP"/>
    <property type="match status" value="1"/>
</dbReference>
<evidence type="ECO:0000313" key="6">
    <source>
        <dbReference type="EMBL" id="MBI5168345.1"/>
    </source>
</evidence>
<dbReference type="PANTHER" id="PTHR11808:SF86">
    <property type="entry name" value="METHIONINE GAMMA-LYASE"/>
    <property type="match status" value="1"/>
</dbReference>
<dbReference type="Proteomes" id="UP000696931">
    <property type="component" value="Unassembled WGS sequence"/>
</dbReference>
<dbReference type="InterPro" id="IPR015421">
    <property type="entry name" value="PyrdxlP-dep_Trfase_major"/>
</dbReference>
<dbReference type="Gene3D" id="3.40.640.10">
    <property type="entry name" value="Type I PLP-dependent aspartate aminotransferase-like (Major domain)"/>
    <property type="match status" value="1"/>
</dbReference>
<evidence type="ECO:0000256" key="1">
    <source>
        <dbReference type="ARBA" id="ARBA00001933"/>
    </source>
</evidence>
<evidence type="ECO:0000256" key="3">
    <source>
        <dbReference type="PIRSR" id="PIRSR001434-2"/>
    </source>
</evidence>